<reference evidence="3 4" key="1">
    <citation type="submission" date="2018-06" db="EMBL/GenBank/DDBJ databases">
        <title>Genomic Encyclopedia of Type Strains, Phase IV (KMG-IV): sequencing the most valuable type-strain genomes for metagenomic binning, comparative biology and taxonomic classification.</title>
        <authorList>
            <person name="Goeker M."/>
        </authorList>
    </citation>
    <scope>NUCLEOTIDE SEQUENCE [LARGE SCALE GENOMIC DNA]</scope>
    <source>
        <strain evidence="3 4">DSM 25532</strain>
    </source>
</reference>
<feature type="transmembrane region" description="Helical" evidence="2">
    <location>
        <begin position="7"/>
        <end position="24"/>
    </location>
</feature>
<comment type="caution">
    <text evidence="3">The sequence shown here is derived from an EMBL/GenBank/DDBJ whole genome shotgun (WGS) entry which is preliminary data.</text>
</comment>
<gene>
    <name evidence="3" type="ORF">DES53_110174</name>
</gene>
<evidence type="ECO:0000313" key="4">
    <source>
        <dbReference type="Proteomes" id="UP000253426"/>
    </source>
</evidence>
<keyword evidence="2" id="KW-0472">Membrane</keyword>
<dbReference type="EMBL" id="QNRR01000010">
    <property type="protein sequence ID" value="RBP39150.1"/>
    <property type="molecule type" value="Genomic_DNA"/>
</dbReference>
<feature type="compositionally biased region" description="Polar residues" evidence="1">
    <location>
        <begin position="47"/>
        <end position="56"/>
    </location>
</feature>
<evidence type="ECO:0000256" key="2">
    <source>
        <dbReference type="SAM" id="Phobius"/>
    </source>
</evidence>
<keyword evidence="2" id="KW-1133">Transmembrane helix</keyword>
<dbReference type="AlphaFoldDB" id="A0A366HA56"/>
<dbReference type="RefSeq" id="WP_113960911.1">
    <property type="nucleotide sequence ID" value="NZ_QNRR01000010.1"/>
</dbReference>
<proteinExistence type="predicted"/>
<dbReference type="Proteomes" id="UP000253426">
    <property type="component" value="Unassembled WGS sequence"/>
</dbReference>
<organism evidence="3 4">
    <name type="scientific">Roseimicrobium gellanilyticum</name>
    <dbReference type="NCBI Taxonomy" id="748857"/>
    <lineage>
        <taxon>Bacteria</taxon>
        <taxon>Pseudomonadati</taxon>
        <taxon>Verrucomicrobiota</taxon>
        <taxon>Verrucomicrobiia</taxon>
        <taxon>Verrucomicrobiales</taxon>
        <taxon>Verrucomicrobiaceae</taxon>
        <taxon>Roseimicrobium</taxon>
    </lineage>
</organism>
<keyword evidence="4" id="KW-1185">Reference proteome</keyword>
<feature type="region of interest" description="Disordered" evidence="1">
    <location>
        <begin position="34"/>
        <end position="56"/>
    </location>
</feature>
<name>A0A366HA56_9BACT</name>
<accession>A0A366HA56</accession>
<protein>
    <submittedName>
        <fullName evidence="3">Attachment p12 family protein</fullName>
    </submittedName>
</protein>
<evidence type="ECO:0000313" key="3">
    <source>
        <dbReference type="EMBL" id="RBP39150.1"/>
    </source>
</evidence>
<keyword evidence="2" id="KW-0812">Transmembrane</keyword>
<evidence type="ECO:0000256" key="1">
    <source>
        <dbReference type="SAM" id="MobiDB-lite"/>
    </source>
</evidence>
<sequence>MNASNDWQSWAALLVVIGTVIVFVKRTFWKKKRAGGCASCGSGPSKPVTSSRISPR</sequence>